<feature type="region of interest" description="Disordered" evidence="1">
    <location>
        <begin position="318"/>
        <end position="348"/>
    </location>
</feature>
<dbReference type="EMBL" id="JAFNEN010000539">
    <property type="protein sequence ID" value="KAG8180944.1"/>
    <property type="molecule type" value="Genomic_DNA"/>
</dbReference>
<sequence>MYIKRIFYDTDVLLKARKRAKEAEVTSDVGTTDTDAPRPIINPYSEDSEDSADSPSLLRNQKDFPNSKSISEVYEPLHQSTPLASHQAKILAILVEIREQNNQILQSLKQRETQEASTSKAAIELPVHLPISNEREYLKLETHLGEPANFSNFCIYLSARIWKGDVTRAVNFTLRHIFTDHVASLFNFKGTKEKKPFGSTSLCCVLIRQTSNYTTRDRYEIAPLALREKVPPMEFYEPFCGETKDLVLVEQKMQLWEKGLSRLTRIKTEGQCETMLHTISSNVPLRRKAGATIKVQSTSIARRSATVVRGNKRLFSRRPVTASSSKKRKHNLSYNVKLNQPNAKKNIS</sequence>
<evidence type="ECO:0000313" key="2">
    <source>
        <dbReference type="EMBL" id="KAG8180944.1"/>
    </source>
</evidence>
<name>A0AAV6U9Q7_9ARAC</name>
<gene>
    <name evidence="2" type="ORF">JTE90_024694</name>
</gene>
<feature type="region of interest" description="Disordered" evidence="1">
    <location>
        <begin position="23"/>
        <end position="62"/>
    </location>
</feature>
<evidence type="ECO:0000256" key="1">
    <source>
        <dbReference type="SAM" id="MobiDB-lite"/>
    </source>
</evidence>
<dbReference type="Proteomes" id="UP000827092">
    <property type="component" value="Unassembled WGS sequence"/>
</dbReference>
<accession>A0AAV6U9Q7</accession>
<feature type="compositionally biased region" description="Polar residues" evidence="1">
    <location>
        <begin position="332"/>
        <end position="348"/>
    </location>
</feature>
<protein>
    <submittedName>
        <fullName evidence="2">Uncharacterized protein</fullName>
    </submittedName>
</protein>
<dbReference type="AlphaFoldDB" id="A0AAV6U9Q7"/>
<comment type="caution">
    <text evidence="2">The sequence shown here is derived from an EMBL/GenBank/DDBJ whole genome shotgun (WGS) entry which is preliminary data.</text>
</comment>
<organism evidence="2 3">
    <name type="scientific">Oedothorax gibbosus</name>
    <dbReference type="NCBI Taxonomy" id="931172"/>
    <lineage>
        <taxon>Eukaryota</taxon>
        <taxon>Metazoa</taxon>
        <taxon>Ecdysozoa</taxon>
        <taxon>Arthropoda</taxon>
        <taxon>Chelicerata</taxon>
        <taxon>Arachnida</taxon>
        <taxon>Araneae</taxon>
        <taxon>Araneomorphae</taxon>
        <taxon>Entelegynae</taxon>
        <taxon>Araneoidea</taxon>
        <taxon>Linyphiidae</taxon>
        <taxon>Erigoninae</taxon>
        <taxon>Oedothorax</taxon>
    </lineage>
</organism>
<proteinExistence type="predicted"/>
<keyword evidence="3" id="KW-1185">Reference proteome</keyword>
<evidence type="ECO:0000313" key="3">
    <source>
        <dbReference type="Proteomes" id="UP000827092"/>
    </source>
</evidence>
<reference evidence="2 3" key="1">
    <citation type="journal article" date="2022" name="Nat. Ecol. Evol.">
        <title>A masculinizing supergene underlies an exaggerated male reproductive morph in a spider.</title>
        <authorList>
            <person name="Hendrickx F."/>
            <person name="De Corte Z."/>
            <person name="Sonet G."/>
            <person name="Van Belleghem S.M."/>
            <person name="Kostlbacher S."/>
            <person name="Vangestel C."/>
        </authorList>
    </citation>
    <scope>NUCLEOTIDE SEQUENCE [LARGE SCALE GENOMIC DNA]</scope>
    <source>
        <strain evidence="2">W744_W776</strain>
    </source>
</reference>